<keyword evidence="2" id="KW-1185">Reference proteome</keyword>
<gene>
    <name evidence="1" type="ORF">MYMAC_001559</name>
</gene>
<dbReference type="AlphaFoldDB" id="A0A250JRG2"/>
<dbReference type="Proteomes" id="UP000217343">
    <property type="component" value="Chromosome"/>
</dbReference>
<protein>
    <submittedName>
        <fullName evidence="1">Uncharacterized protein</fullName>
    </submittedName>
</protein>
<evidence type="ECO:0000313" key="2">
    <source>
        <dbReference type="Proteomes" id="UP000217343"/>
    </source>
</evidence>
<sequence length="93" mass="10448">MTPEQLQRAWVLQAQADAERGVLECRMCRRRGPLEETTTLWRNGLLVFALCDRCAGGHDVVFSPTPAGVEVRARRRTPVELVTQEAPHVHGSR</sequence>
<name>A0A250JRG2_9BACT</name>
<reference evidence="1 2" key="1">
    <citation type="submission" date="2017-06" db="EMBL/GenBank/DDBJ databases">
        <title>Sequencing and comparative analysis of myxobacterial genomes.</title>
        <authorList>
            <person name="Rupp O."/>
            <person name="Goesmann A."/>
            <person name="Sogaard-Andersen L."/>
        </authorList>
    </citation>
    <scope>NUCLEOTIDE SEQUENCE [LARGE SCALE GENOMIC DNA]</scope>
    <source>
        <strain evidence="1 2">DSM 14697</strain>
    </source>
</reference>
<dbReference type="OrthoDB" id="5521084at2"/>
<dbReference type="KEGG" id="mmas:MYMAC_001559"/>
<proteinExistence type="predicted"/>
<organism evidence="1 2">
    <name type="scientific">Corallococcus macrosporus DSM 14697</name>
    <dbReference type="NCBI Taxonomy" id="1189310"/>
    <lineage>
        <taxon>Bacteria</taxon>
        <taxon>Pseudomonadati</taxon>
        <taxon>Myxococcota</taxon>
        <taxon>Myxococcia</taxon>
        <taxon>Myxococcales</taxon>
        <taxon>Cystobacterineae</taxon>
        <taxon>Myxococcaceae</taxon>
        <taxon>Corallococcus</taxon>
    </lineage>
</organism>
<dbReference type="EMBL" id="CP022203">
    <property type="protein sequence ID" value="ATB45971.1"/>
    <property type="molecule type" value="Genomic_DNA"/>
</dbReference>
<accession>A0A250JRG2</accession>
<dbReference type="RefSeq" id="WP_095957609.1">
    <property type="nucleotide sequence ID" value="NZ_CP022203.1"/>
</dbReference>
<evidence type="ECO:0000313" key="1">
    <source>
        <dbReference type="EMBL" id="ATB45971.1"/>
    </source>
</evidence>